<dbReference type="PANTHER" id="PTHR40943:SF1">
    <property type="entry name" value="CYTOPLASMIC PROTEIN"/>
    <property type="match status" value="1"/>
</dbReference>
<dbReference type="EMBL" id="CP017075">
    <property type="protein sequence ID" value="AOR78525.1"/>
    <property type="molecule type" value="Genomic_DNA"/>
</dbReference>
<dbReference type="Proteomes" id="UP000094626">
    <property type="component" value="Chromosome"/>
</dbReference>
<dbReference type="InterPro" id="IPR000169">
    <property type="entry name" value="Pept_cys_AS"/>
</dbReference>
<dbReference type="PANTHER" id="PTHR40943">
    <property type="entry name" value="CYTOPLASMIC PROTEIN-RELATED"/>
    <property type="match status" value="1"/>
</dbReference>
<dbReference type="CDD" id="cd02227">
    <property type="entry name" value="cupin_TM1112-like"/>
    <property type="match status" value="1"/>
</dbReference>
<sequence>MTMTTETRCSTFIDLGALARTTDLAPGPDPFGPGARMLPVRAGPCEIFLSCVKDAGECQENRGDCWLFACTGLLEIADDNRSAAIAQGTSAVIARGTTFRWRAPEGAIVIGMRYLQAAAGRPGIHTIDNNAPRKQSGTPADEVLLGERPACRSHNVFRSASGEFQCGTWDSTPYQRLPIYFEHSELMHLLAGEVTFVDENGARATFRKGDTYIIEQGASVSWESHEFVAKIYAQYRPAT</sequence>
<gene>
    <name evidence="2" type="ORF">BES08_06330</name>
</gene>
<organism evidence="2 3">
    <name type="scientific">Novosphingobium resinovorum</name>
    <dbReference type="NCBI Taxonomy" id="158500"/>
    <lineage>
        <taxon>Bacteria</taxon>
        <taxon>Pseudomonadati</taxon>
        <taxon>Pseudomonadota</taxon>
        <taxon>Alphaproteobacteria</taxon>
        <taxon>Sphingomonadales</taxon>
        <taxon>Sphingomonadaceae</taxon>
        <taxon>Novosphingobium</taxon>
    </lineage>
</organism>
<proteinExistence type="predicted"/>
<dbReference type="Pfam" id="PF05899">
    <property type="entry name" value="Cupin_3"/>
    <property type="match status" value="1"/>
</dbReference>
<dbReference type="Gene3D" id="2.60.120.10">
    <property type="entry name" value="Jelly Rolls"/>
    <property type="match status" value="2"/>
</dbReference>
<name>A0A1D8A8W4_9SPHN</name>
<dbReference type="InterPro" id="IPR014710">
    <property type="entry name" value="RmlC-like_jellyroll"/>
</dbReference>
<reference evidence="3" key="1">
    <citation type="journal article" date="2017" name="J. Biotechnol.">
        <title>Complete genome sequence of Novosphingobium resinovorum SA1, a versatile xenobiotic-degrading bacterium capable of utilizing sulfanilic acid.</title>
        <authorList>
            <person name="Hegedus B."/>
            <person name="Kos P.B."/>
            <person name="Balint B."/>
            <person name="Maroti G."/>
            <person name="Gan H.M."/>
            <person name="Perei K."/>
            <person name="Rakhely G."/>
        </authorList>
    </citation>
    <scope>NUCLEOTIDE SEQUENCE [LARGE SCALE GENOMIC DNA]</scope>
    <source>
        <strain evidence="3">SA1</strain>
    </source>
</reference>
<dbReference type="SUPFAM" id="SSF51182">
    <property type="entry name" value="RmlC-like cupins"/>
    <property type="match status" value="1"/>
</dbReference>
<accession>A0A1D8A8W4</accession>
<evidence type="ECO:0000313" key="2">
    <source>
        <dbReference type="EMBL" id="AOR78525.1"/>
    </source>
</evidence>
<dbReference type="PROSITE" id="PS00139">
    <property type="entry name" value="THIOL_PROTEASE_CYS"/>
    <property type="match status" value="1"/>
</dbReference>
<feature type="domain" description="(S)-ureidoglycine aminohydrolase cupin" evidence="1">
    <location>
        <begin position="159"/>
        <end position="232"/>
    </location>
</feature>
<keyword evidence="3" id="KW-1185">Reference proteome</keyword>
<evidence type="ECO:0000313" key="3">
    <source>
        <dbReference type="Proteomes" id="UP000094626"/>
    </source>
</evidence>
<dbReference type="AlphaFoldDB" id="A0A1D8A8W4"/>
<dbReference type="InterPro" id="IPR011051">
    <property type="entry name" value="RmlC_Cupin_sf"/>
</dbReference>
<dbReference type="InterPro" id="IPR008579">
    <property type="entry name" value="UGlyAH_Cupin_dom"/>
</dbReference>
<evidence type="ECO:0000259" key="1">
    <source>
        <dbReference type="Pfam" id="PF05899"/>
    </source>
</evidence>
<dbReference type="KEGG" id="nre:BES08_06330"/>
<protein>
    <recommendedName>
        <fullName evidence="1">(S)-ureidoglycine aminohydrolase cupin domain-containing protein</fullName>
    </recommendedName>
</protein>